<proteinExistence type="predicted"/>
<evidence type="ECO:0000256" key="1">
    <source>
        <dbReference type="SAM" id="MobiDB-lite"/>
    </source>
</evidence>
<dbReference type="EMBL" id="GBHO01000976">
    <property type="protein sequence ID" value="JAG42628.1"/>
    <property type="molecule type" value="Transcribed_RNA"/>
</dbReference>
<reference evidence="2" key="1">
    <citation type="journal article" date="2014" name="PLoS ONE">
        <title>Transcriptome-Based Identification of ABC Transporters in the Western Tarnished Plant Bug Lygus hesperus.</title>
        <authorList>
            <person name="Hull J.J."/>
            <person name="Chaney K."/>
            <person name="Geib S.M."/>
            <person name="Fabrick J.A."/>
            <person name="Brent C.S."/>
            <person name="Walsh D."/>
            <person name="Lavine L.C."/>
        </authorList>
    </citation>
    <scope>NUCLEOTIDE SEQUENCE</scope>
</reference>
<evidence type="ECO:0000313" key="2">
    <source>
        <dbReference type="EMBL" id="JAG42628.1"/>
    </source>
</evidence>
<organism evidence="2">
    <name type="scientific">Lygus hesperus</name>
    <name type="common">Western plant bug</name>
    <dbReference type="NCBI Taxonomy" id="30085"/>
    <lineage>
        <taxon>Eukaryota</taxon>
        <taxon>Metazoa</taxon>
        <taxon>Ecdysozoa</taxon>
        <taxon>Arthropoda</taxon>
        <taxon>Hexapoda</taxon>
        <taxon>Insecta</taxon>
        <taxon>Pterygota</taxon>
        <taxon>Neoptera</taxon>
        <taxon>Paraneoptera</taxon>
        <taxon>Hemiptera</taxon>
        <taxon>Heteroptera</taxon>
        <taxon>Panheteroptera</taxon>
        <taxon>Cimicomorpha</taxon>
        <taxon>Miridae</taxon>
        <taxon>Mirini</taxon>
        <taxon>Lygus</taxon>
    </lineage>
</organism>
<gene>
    <name evidence="2" type="primary">CFDP2_24</name>
    <name evidence="2" type="ORF">CM83_2839</name>
</gene>
<reference evidence="2" key="2">
    <citation type="submission" date="2014-07" db="EMBL/GenBank/DDBJ databases">
        <authorList>
            <person name="Hull J."/>
        </authorList>
    </citation>
    <scope>NUCLEOTIDE SEQUENCE</scope>
</reference>
<dbReference type="AlphaFoldDB" id="A0A0A9ZGI4"/>
<feature type="non-terminal residue" evidence="2">
    <location>
        <position position="1"/>
    </location>
</feature>
<sequence>HNQIDYILINQRFRCAVRDSHAFPGADISSDHNPVVARVRVRLAKAKKKFTRPTKNIRLLQDGDARDKYQVEVTQRLQAVPDSVTGVDELAGAITQAISATDRDLLVVGRAEESRPWMTAEILALMEERRVRKIGGDRLAYDALQGQIRQMIVGAKERWLIAQCETVEALDRCGDLFNLHKEVKRMTGMLRRANKVKLLNSSGEPVLLLADIHDEWLRYTSGFFSDARPPESEWDNPSDLSGPSILES</sequence>
<protein>
    <submittedName>
        <fullName evidence="2">Craniofacial development protein 2</fullName>
    </submittedName>
</protein>
<name>A0A0A9ZGI4_LYGHE</name>
<accession>A0A0A9ZGI4</accession>
<feature type="region of interest" description="Disordered" evidence="1">
    <location>
        <begin position="228"/>
        <end position="248"/>
    </location>
</feature>
<feature type="non-terminal residue" evidence="2">
    <location>
        <position position="248"/>
    </location>
</feature>